<dbReference type="STRING" id="47427.A0A2H3DKX3"/>
<reference evidence="2" key="1">
    <citation type="journal article" date="2017" name="Nat. Ecol. Evol.">
        <title>Genome expansion and lineage-specific genetic innovations in the forest pathogenic fungi Armillaria.</title>
        <authorList>
            <person name="Sipos G."/>
            <person name="Prasanna A.N."/>
            <person name="Walter M.C."/>
            <person name="O'Connor E."/>
            <person name="Balint B."/>
            <person name="Krizsan K."/>
            <person name="Kiss B."/>
            <person name="Hess J."/>
            <person name="Varga T."/>
            <person name="Slot J."/>
            <person name="Riley R."/>
            <person name="Boka B."/>
            <person name="Rigling D."/>
            <person name="Barry K."/>
            <person name="Lee J."/>
            <person name="Mihaltcheva S."/>
            <person name="LaButti K."/>
            <person name="Lipzen A."/>
            <person name="Waldron R."/>
            <person name="Moloney N.M."/>
            <person name="Sperisen C."/>
            <person name="Kredics L."/>
            <person name="Vagvoelgyi C."/>
            <person name="Patrignani A."/>
            <person name="Fitzpatrick D."/>
            <person name="Nagy I."/>
            <person name="Doyle S."/>
            <person name="Anderson J.B."/>
            <person name="Grigoriev I.V."/>
            <person name="Gueldener U."/>
            <person name="Muensterkoetter M."/>
            <person name="Nagy L.G."/>
        </authorList>
    </citation>
    <scope>NUCLEOTIDE SEQUENCE [LARGE SCALE GENOMIC DNA]</scope>
    <source>
        <strain evidence="2">Ar21-2</strain>
    </source>
</reference>
<accession>A0A2H3DKX3</accession>
<dbReference type="Proteomes" id="UP000217790">
    <property type="component" value="Unassembled WGS sequence"/>
</dbReference>
<evidence type="ECO:0008006" key="3">
    <source>
        <dbReference type="Google" id="ProtNLM"/>
    </source>
</evidence>
<keyword evidence="2" id="KW-1185">Reference proteome</keyword>
<organism evidence="1 2">
    <name type="scientific">Armillaria gallica</name>
    <name type="common">Bulbous honey fungus</name>
    <name type="synonym">Armillaria bulbosa</name>
    <dbReference type="NCBI Taxonomy" id="47427"/>
    <lineage>
        <taxon>Eukaryota</taxon>
        <taxon>Fungi</taxon>
        <taxon>Dikarya</taxon>
        <taxon>Basidiomycota</taxon>
        <taxon>Agaricomycotina</taxon>
        <taxon>Agaricomycetes</taxon>
        <taxon>Agaricomycetidae</taxon>
        <taxon>Agaricales</taxon>
        <taxon>Marasmiineae</taxon>
        <taxon>Physalacriaceae</taxon>
        <taxon>Armillaria</taxon>
    </lineage>
</organism>
<dbReference type="AlphaFoldDB" id="A0A2H3DKX3"/>
<dbReference type="InParanoid" id="A0A2H3DKX3"/>
<proteinExistence type="predicted"/>
<gene>
    <name evidence="1" type="ORF">ARMGADRAFT_1168268</name>
</gene>
<evidence type="ECO:0000313" key="1">
    <source>
        <dbReference type="EMBL" id="PBK88086.1"/>
    </source>
</evidence>
<dbReference type="OrthoDB" id="10399383at2759"/>
<dbReference type="EMBL" id="KZ293675">
    <property type="protein sequence ID" value="PBK88086.1"/>
    <property type="molecule type" value="Genomic_DNA"/>
</dbReference>
<evidence type="ECO:0000313" key="2">
    <source>
        <dbReference type="Proteomes" id="UP000217790"/>
    </source>
</evidence>
<name>A0A2H3DKX3_ARMGA</name>
<sequence length="585" mass="66932">MVIADTHADINIAPPLNGIPDLIERILEAEKSKKEKRDKIRKMAVYHETSISALAEQEASIKIPFQQKYSGRKPVVTSSLASTPCVKLGIDKFLFHLNTLLGTSYKSTMPSLSSLLESCISANYDFGTAYSRLRPEWFSNFATVKDLQRKLEEEDQKIREEALVDNRIRVAMPPRRVWDLYSNRVMPCCLILEEPWAILHDGVDDLVSVTTPINGGEWPVPVPADANLDLIRIELLNLGAEYVWLDALCLRQRGGKREDLRETEWRTDMPTIGNVYRWSEVVVHYLNGLGRVSGRTNLKRRHLDVCDRSWFRCAWKEPEVNNHEIVAGYVPPDTKETVHTQGEAASSQKHLSEYTDKGLQDFQQTDEESRARGSYKLSHILADMQERVSTNPVDRIAGLAWLLSSRTLPAYYENESLEDAWTALMNSMYPSMRSSFLFLYPDAGLGHKKWRPTWTQVMTEPLPDTYCHGFVHHDDNTDEDWCEELCIEKGYILGLDTGSTEGYDRCGELVVKDKDGIAHTFRVRVTHQSPIPEDVYTLLGDAWSYYVVGRRLPGQRFEKVSVIKMDDFQEVKWLDIAVKSRNILV</sequence>
<protein>
    <recommendedName>
        <fullName evidence="3">Heterokaryon incompatibility domain-containing protein</fullName>
    </recommendedName>
</protein>